<dbReference type="Pfam" id="PF05368">
    <property type="entry name" value="NmrA"/>
    <property type="match status" value="1"/>
</dbReference>
<dbReference type="Proteomes" id="UP001164020">
    <property type="component" value="Chromosome"/>
</dbReference>
<accession>A0ABY7C391</accession>
<sequence length="288" mass="30770">MTILVTGATGQIGAAILDRLHGVEIRALTRDPARLSGRDGIVAVQGDLTDPVSVEAALQGVDTLFLLTTVSPEEASQAMMAVNLAKAAGVRGIVYLSVSHADRYVDTPHYASKHLVERMIAAAALPATVLRANYFMQNDLTAKDALLQGVFPQPIGEVGLAMVDIRDIADAAVAEILRRHRADAPLPATRIEVCGPEVLTAADVAAIWTDALGHQVSPGPADLCAFEAGLRERMPAWRAHDLARMFGGFQREGMVPAPQVASTMEAVIGHPLRRYRDFAQEAVASWRA</sequence>
<dbReference type="PANTHER" id="PTHR43162">
    <property type="match status" value="1"/>
</dbReference>
<proteinExistence type="predicted"/>
<keyword evidence="3" id="KW-1185">Reference proteome</keyword>
<dbReference type="SUPFAM" id="SSF51735">
    <property type="entry name" value="NAD(P)-binding Rossmann-fold domains"/>
    <property type="match status" value="1"/>
</dbReference>
<dbReference type="InterPro" id="IPR051604">
    <property type="entry name" value="Ergot_Alk_Oxidoreductase"/>
</dbReference>
<evidence type="ECO:0000313" key="2">
    <source>
        <dbReference type="EMBL" id="WAP69696.1"/>
    </source>
</evidence>
<gene>
    <name evidence="2" type="ORF">OH818_05640</name>
</gene>
<reference evidence="2" key="1">
    <citation type="submission" date="2022-12" db="EMBL/GenBank/DDBJ databases">
        <title>Jiella pelagia sp. nov., isolated from phosphonate enriched culture of Northwest Pacific surface seawater.</title>
        <authorList>
            <person name="Shin D.Y."/>
            <person name="Hwang C.Y."/>
        </authorList>
    </citation>
    <scope>NUCLEOTIDE SEQUENCE</scope>
    <source>
        <strain evidence="2">HL-NP1</strain>
    </source>
</reference>
<feature type="domain" description="NmrA-like" evidence="1">
    <location>
        <begin position="2"/>
        <end position="250"/>
    </location>
</feature>
<dbReference type="PANTHER" id="PTHR43162:SF1">
    <property type="entry name" value="PRESTALK A DIFFERENTIATION PROTEIN A"/>
    <property type="match status" value="1"/>
</dbReference>
<dbReference type="EMBL" id="CP114029">
    <property type="protein sequence ID" value="WAP69696.1"/>
    <property type="molecule type" value="Genomic_DNA"/>
</dbReference>
<dbReference type="InterPro" id="IPR036291">
    <property type="entry name" value="NAD(P)-bd_dom_sf"/>
</dbReference>
<dbReference type="RefSeq" id="WP_268882130.1">
    <property type="nucleotide sequence ID" value="NZ_CP114029.1"/>
</dbReference>
<protein>
    <submittedName>
        <fullName evidence="2">NmrA family NAD(P)-binding protein</fullName>
    </submittedName>
</protein>
<organism evidence="2 3">
    <name type="scientific">Jiella pelagia</name>
    <dbReference type="NCBI Taxonomy" id="2986949"/>
    <lineage>
        <taxon>Bacteria</taxon>
        <taxon>Pseudomonadati</taxon>
        <taxon>Pseudomonadota</taxon>
        <taxon>Alphaproteobacteria</taxon>
        <taxon>Hyphomicrobiales</taxon>
        <taxon>Aurantimonadaceae</taxon>
        <taxon>Jiella</taxon>
    </lineage>
</organism>
<dbReference type="Gene3D" id="3.40.50.720">
    <property type="entry name" value="NAD(P)-binding Rossmann-like Domain"/>
    <property type="match status" value="1"/>
</dbReference>
<dbReference type="Gene3D" id="3.90.25.10">
    <property type="entry name" value="UDP-galactose 4-epimerase, domain 1"/>
    <property type="match status" value="1"/>
</dbReference>
<evidence type="ECO:0000259" key="1">
    <source>
        <dbReference type="Pfam" id="PF05368"/>
    </source>
</evidence>
<evidence type="ECO:0000313" key="3">
    <source>
        <dbReference type="Proteomes" id="UP001164020"/>
    </source>
</evidence>
<name>A0ABY7C391_9HYPH</name>
<dbReference type="InterPro" id="IPR008030">
    <property type="entry name" value="NmrA-like"/>
</dbReference>